<feature type="domain" description="DUF374" evidence="1">
    <location>
        <begin position="65"/>
        <end position="133"/>
    </location>
</feature>
<dbReference type="CDD" id="cd07983">
    <property type="entry name" value="LPLAT_DUF374-like"/>
    <property type="match status" value="1"/>
</dbReference>
<proteinExistence type="predicted"/>
<dbReference type="AlphaFoldDB" id="A0A832A7Q1"/>
<accession>A0A832A7Q1</accession>
<dbReference type="EMBL" id="DSTK01000035">
    <property type="protein sequence ID" value="HFK97910.1"/>
    <property type="molecule type" value="Genomic_DNA"/>
</dbReference>
<gene>
    <name evidence="2" type="ORF">ENS06_11410</name>
</gene>
<name>A0A832A7Q1_9BACT</name>
<reference evidence="2" key="1">
    <citation type="journal article" date="2020" name="mSystems">
        <title>Genome- and Community-Level Interaction Insights into Carbon Utilization and Element Cycling Functions of Hydrothermarchaeota in Hydrothermal Sediment.</title>
        <authorList>
            <person name="Zhou Z."/>
            <person name="Liu Y."/>
            <person name="Xu W."/>
            <person name="Pan J."/>
            <person name="Luo Z.H."/>
            <person name="Li M."/>
        </authorList>
    </citation>
    <scope>NUCLEOTIDE SEQUENCE [LARGE SCALE GENOMIC DNA]</scope>
    <source>
        <strain evidence="2">SpSt-456</strain>
    </source>
</reference>
<protein>
    <submittedName>
        <fullName evidence="2">DUF374 domain-containing protein</fullName>
    </submittedName>
</protein>
<dbReference type="InterPro" id="IPR007172">
    <property type="entry name" value="DUF374"/>
</dbReference>
<dbReference type="Pfam" id="PF04028">
    <property type="entry name" value="DUF374"/>
    <property type="match status" value="1"/>
</dbReference>
<organism evidence="2">
    <name type="scientific">Desulfacinum infernum</name>
    <dbReference type="NCBI Taxonomy" id="35837"/>
    <lineage>
        <taxon>Bacteria</taxon>
        <taxon>Pseudomonadati</taxon>
        <taxon>Thermodesulfobacteriota</taxon>
        <taxon>Syntrophobacteria</taxon>
        <taxon>Syntrophobacterales</taxon>
        <taxon>Syntrophobacteraceae</taxon>
        <taxon>Desulfacinum</taxon>
    </lineage>
</organism>
<evidence type="ECO:0000313" key="2">
    <source>
        <dbReference type="EMBL" id="HFK97910.1"/>
    </source>
</evidence>
<sequence>MRRDAFTPDHPLLRPLPSWGASLLCALHHTCRFRVLGHTHLRAVLDGSRPGLLTTWHFAFPSVIYYFRHLKGVIMVSRSRDGEWAARLVHALGFQTVRGSSHRGGAEALRAMFRLARKGHPAGLIADGSQGPALVAQKGIVWLAAAAQLPLVPLSLAAERAWRLPSWDRTLLPKPFTRITFAAGEPIHVPRPCGEDDLEYHRRLLETRLNALTELARQTLAEPQSAQGWARGGGWVDTFRGRGPG</sequence>
<evidence type="ECO:0000259" key="1">
    <source>
        <dbReference type="Pfam" id="PF04028"/>
    </source>
</evidence>
<comment type="caution">
    <text evidence="2">The sequence shown here is derived from an EMBL/GenBank/DDBJ whole genome shotgun (WGS) entry which is preliminary data.</text>
</comment>